<proteinExistence type="predicted"/>
<dbReference type="Pfam" id="PF00916">
    <property type="entry name" value="Sulfate_transp"/>
    <property type="match status" value="2"/>
</dbReference>
<dbReference type="AlphaFoldDB" id="A0A212F916"/>
<dbReference type="PROSITE" id="PS01130">
    <property type="entry name" value="SLC26A"/>
    <property type="match status" value="1"/>
</dbReference>
<evidence type="ECO:0000313" key="9">
    <source>
        <dbReference type="Proteomes" id="UP000007151"/>
    </source>
</evidence>
<dbReference type="GO" id="GO:0016020">
    <property type="term" value="C:membrane"/>
    <property type="evidence" value="ECO:0007669"/>
    <property type="project" value="UniProtKB-SubCell"/>
</dbReference>
<comment type="subcellular location">
    <subcellularLocation>
        <location evidence="1">Membrane</location>
        <topology evidence="1">Multi-pass membrane protein</topology>
    </subcellularLocation>
</comment>
<dbReference type="InterPro" id="IPR018045">
    <property type="entry name" value="S04_transporter_CS"/>
</dbReference>
<keyword evidence="9" id="KW-1185">Reference proteome</keyword>
<gene>
    <name evidence="8" type="ORF">KGM_201131</name>
</gene>
<dbReference type="KEGG" id="dpl:KGM_201131"/>
<dbReference type="PANTHER" id="PTHR11814">
    <property type="entry name" value="SULFATE TRANSPORTER"/>
    <property type="match status" value="1"/>
</dbReference>
<protein>
    <submittedName>
        <fullName evidence="8">Sodium-independent sulfate anion transporter like protein</fullName>
    </submittedName>
</protein>
<evidence type="ECO:0000256" key="6">
    <source>
        <dbReference type="SAM" id="Phobius"/>
    </source>
</evidence>
<dbReference type="STRING" id="278856.A0A212F916"/>
<dbReference type="InterPro" id="IPR001902">
    <property type="entry name" value="SLC26A/SulP_fam"/>
</dbReference>
<sequence>MTKPEQLEEEEELQLDRAGVRPALERLLPAARWARLYSRTAAAADLVAGLTLGLTLVPQSIAYAALANMPVHYGLYSALVGSLVYSVLGTVRQVSIGPTSLTCLMTLSATRGLPPDAGVLLSFLAGCVVLAMGLLRLGFLVDLISPAVTSGFTTATAIIIVCSQLKGLLGLRFTAESPAENLTLILQQWRLVRTNDLALAVICCTALLLLRKLKDLPVSPKKPKLKKALWLISISRNALVVLAASTFAYCSYDQRQPLFLLSGKVEPGLPKLALPPFSTRLGNETLGFVEVTRRLGHNVLLLPFIMVMANIAIAKAFGESRSVHLLPLPPFPGSYTVVIVSTAEGGRVDATQEMLTLGVCNILSSLVRGLPSCGAFTRSAVSQASGVRSPAAGVYSGERGSSAAQSVLRADSLTCDRSRSRDAAGPRVPHGVLLLYTEGLPLVRPHLRRRVHGECPRPPQVGGGRLGLMRWSSLDRPLLRAPRVALVSLGGSGGGGDVRVLCGGRRGRCRGRRRAMLGGRPAAGGVSRPARASPRLVAAGPPLAGPPPPFARVRERGSRGECRPVGTGRVASAPAEVVRLRLPRVTRLHRPEAARPQVLERLIEELEAAGYDVVFYNANPEVEADLRLLARLDPSWLLVTSSPAPPRSAPTGEEGALLGDAEV</sequence>
<feature type="region of interest" description="Disordered" evidence="5">
    <location>
        <begin position="641"/>
        <end position="663"/>
    </location>
</feature>
<evidence type="ECO:0000259" key="7">
    <source>
        <dbReference type="Pfam" id="PF00916"/>
    </source>
</evidence>
<feature type="transmembrane region" description="Helical" evidence="6">
    <location>
        <begin position="73"/>
        <end position="91"/>
    </location>
</feature>
<accession>A0A212F916</accession>
<feature type="domain" description="SLC26A/SulP transporter" evidence="7">
    <location>
        <begin position="342"/>
        <end position="396"/>
    </location>
</feature>
<dbReference type="eggNOG" id="KOG0236">
    <property type="taxonomic scope" value="Eukaryota"/>
</dbReference>
<reference evidence="8 9" key="1">
    <citation type="journal article" date="2011" name="Cell">
        <title>The monarch butterfly genome yields insights into long-distance migration.</title>
        <authorList>
            <person name="Zhan S."/>
            <person name="Merlin C."/>
            <person name="Boore J.L."/>
            <person name="Reppert S.M."/>
        </authorList>
    </citation>
    <scope>NUCLEOTIDE SEQUENCE [LARGE SCALE GENOMIC DNA]</scope>
    <source>
        <strain evidence="8">F-2</strain>
    </source>
</reference>
<feature type="transmembrane region" description="Helical" evidence="6">
    <location>
        <begin position="151"/>
        <end position="171"/>
    </location>
</feature>
<feature type="transmembrane region" description="Helical" evidence="6">
    <location>
        <begin position="230"/>
        <end position="249"/>
    </location>
</feature>
<dbReference type="Proteomes" id="UP000007151">
    <property type="component" value="Unassembled WGS sequence"/>
</dbReference>
<evidence type="ECO:0000256" key="5">
    <source>
        <dbReference type="SAM" id="MobiDB-lite"/>
    </source>
</evidence>
<organism evidence="8 9">
    <name type="scientific">Danaus plexippus plexippus</name>
    <dbReference type="NCBI Taxonomy" id="278856"/>
    <lineage>
        <taxon>Eukaryota</taxon>
        <taxon>Metazoa</taxon>
        <taxon>Ecdysozoa</taxon>
        <taxon>Arthropoda</taxon>
        <taxon>Hexapoda</taxon>
        <taxon>Insecta</taxon>
        <taxon>Pterygota</taxon>
        <taxon>Neoptera</taxon>
        <taxon>Endopterygota</taxon>
        <taxon>Lepidoptera</taxon>
        <taxon>Glossata</taxon>
        <taxon>Ditrysia</taxon>
        <taxon>Papilionoidea</taxon>
        <taxon>Nymphalidae</taxon>
        <taxon>Danainae</taxon>
        <taxon>Danaini</taxon>
        <taxon>Danaina</taxon>
        <taxon>Danaus</taxon>
        <taxon>Danaus</taxon>
    </lineage>
</organism>
<dbReference type="GO" id="GO:0008271">
    <property type="term" value="F:secondary active sulfate transmembrane transporter activity"/>
    <property type="evidence" value="ECO:0007669"/>
    <property type="project" value="InterPro"/>
</dbReference>
<feature type="transmembrane region" description="Helical" evidence="6">
    <location>
        <begin position="46"/>
        <end position="66"/>
    </location>
</feature>
<comment type="caution">
    <text evidence="8">The sequence shown here is derived from an EMBL/GenBank/DDBJ whole genome shotgun (WGS) entry which is preliminary data.</text>
</comment>
<evidence type="ECO:0000256" key="2">
    <source>
        <dbReference type="ARBA" id="ARBA00022692"/>
    </source>
</evidence>
<keyword evidence="4 6" id="KW-0472">Membrane</keyword>
<dbReference type="InParanoid" id="A0A212F916"/>
<keyword evidence="3 6" id="KW-1133">Transmembrane helix</keyword>
<evidence type="ECO:0000256" key="4">
    <source>
        <dbReference type="ARBA" id="ARBA00023136"/>
    </source>
</evidence>
<dbReference type="EMBL" id="AGBW02009651">
    <property type="protein sequence ID" value="OWR50245.1"/>
    <property type="molecule type" value="Genomic_DNA"/>
</dbReference>
<evidence type="ECO:0000256" key="3">
    <source>
        <dbReference type="ARBA" id="ARBA00022989"/>
    </source>
</evidence>
<feature type="transmembrane region" description="Helical" evidence="6">
    <location>
        <begin position="299"/>
        <end position="318"/>
    </location>
</feature>
<name>A0A212F916_DANPL</name>
<feature type="transmembrane region" description="Helical" evidence="6">
    <location>
        <begin position="117"/>
        <end position="139"/>
    </location>
</feature>
<feature type="domain" description="SLC26A/SulP transporter" evidence="7">
    <location>
        <begin position="44"/>
        <end position="321"/>
    </location>
</feature>
<evidence type="ECO:0000256" key="1">
    <source>
        <dbReference type="ARBA" id="ARBA00004141"/>
    </source>
</evidence>
<keyword evidence="2 6" id="KW-0812">Transmembrane</keyword>
<feature type="transmembrane region" description="Helical" evidence="6">
    <location>
        <begin position="191"/>
        <end position="210"/>
    </location>
</feature>
<dbReference type="InterPro" id="IPR011547">
    <property type="entry name" value="SLC26A/SulP_dom"/>
</dbReference>
<evidence type="ECO:0000313" key="8">
    <source>
        <dbReference type="EMBL" id="OWR50245.1"/>
    </source>
</evidence>